<sequence>MSSYSEDDEQSPDPLDGGAAALPAIIGGGCLARFDPEDLNAESGADFSALWPGDSASPEKG</sequence>
<name>A0A7V7KVZ1_9GAMM</name>
<dbReference type="AlphaFoldDB" id="A0A7V7KVZ1"/>
<evidence type="ECO:0000313" key="3">
    <source>
        <dbReference type="Proteomes" id="UP000463138"/>
    </source>
</evidence>
<reference evidence="2 3" key="1">
    <citation type="submission" date="2018-07" db="EMBL/GenBank/DDBJ databases">
        <title>Pseudomonas laoshanensis sp. nov., isolated from soil.</title>
        <authorList>
            <person name="Sun J."/>
            <person name="Yu L."/>
            <person name="Wang M."/>
            <person name="Zhang C."/>
        </authorList>
    </citation>
    <scope>NUCLEOTIDE SEQUENCE [LARGE SCALE GENOMIC DNA]</scope>
    <source>
        <strain evidence="2 3">Y22</strain>
    </source>
</reference>
<feature type="region of interest" description="Disordered" evidence="1">
    <location>
        <begin position="1"/>
        <end position="22"/>
    </location>
</feature>
<dbReference type="RefSeq" id="WP_149332039.1">
    <property type="nucleotide sequence ID" value="NZ_QOVF01000002.1"/>
</dbReference>
<dbReference type="Proteomes" id="UP000463138">
    <property type="component" value="Unassembled WGS sequence"/>
</dbReference>
<comment type="caution">
    <text evidence="2">The sequence shown here is derived from an EMBL/GenBank/DDBJ whole genome shotgun (WGS) entry which is preliminary data.</text>
</comment>
<proteinExistence type="predicted"/>
<feature type="compositionally biased region" description="Acidic residues" evidence="1">
    <location>
        <begin position="1"/>
        <end position="11"/>
    </location>
</feature>
<keyword evidence="3" id="KW-1185">Reference proteome</keyword>
<accession>A0A7V7KVZ1</accession>
<feature type="compositionally biased region" description="Low complexity" evidence="1">
    <location>
        <begin position="12"/>
        <end position="22"/>
    </location>
</feature>
<organism evidence="2 3">
    <name type="scientific">Halopseudomonas laoshanensis</name>
    <dbReference type="NCBI Taxonomy" id="2268758"/>
    <lineage>
        <taxon>Bacteria</taxon>
        <taxon>Pseudomonadati</taxon>
        <taxon>Pseudomonadota</taxon>
        <taxon>Gammaproteobacteria</taxon>
        <taxon>Pseudomonadales</taxon>
        <taxon>Pseudomonadaceae</taxon>
        <taxon>Halopseudomonas</taxon>
    </lineage>
</organism>
<gene>
    <name evidence="2" type="ORF">DT594_07010</name>
</gene>
<evidence type="ECO:0000313" key="2">
    <source>
        <dbReference type="EMBL" id="KAA0694638.1"/>
    </source>
</evidence>
<protein>
    <submittedName>
        <fullName evidence="2">Uncharacterized protein</fullName>
    </submittedName>
</protein>
<dbReference type="EMBL" id="QOVF01000002">
    <property type="protein sequence ID" value="KAA0694638.1"/>
    <property type="molecule type" value="Genomic_DNA"/>
</dbReference>
<evidence type="ECO:0000256" key="1">
    <source>
        <dbReference type="SAM" id="MobiDB-lite"/>
    </source>
</evidence>